<dbReference type="GO" id="GO:0016757">
    <property type="term" value="F:glycosyltransferase activity"/>
    <property type="evidence" value="ECO:0007669"/>
    <property type="project" value="InterPro"/>
</dbReference>
<dbReference type="Pfam" id="PF00534">
    <property type="entry name" value="Glycos_transf_1"/>
    <property type="match status" value="1"/>
</dbReference>
<feature type="domain" description="Glycosyltransferase subfamily 4-like N-terminal" evidence="2">
    <location>
        <begin position="25"/>
        <end position="176"/>
    </location>
</feature>
<dbReference type="Pfam" id="PF13439">
    <property type="entry name" value="Glyco_transf_4"/>
    <property type="match status" value="1"/>
</dbReference>
<evidence type="ECO:0000313" key="3">
    <source>
        <dbReference type="EMBL" id="OCC15030.1"/>
    </source>
</evidence>
<keyword evidence="4" id="KW-1185">Reference proteome</keyword>
<evidence type="ECO:0000259" key="2">
    <source>
        <dbReference type="Pfam" id="PF13439"/>
    </source>
</evidence>
<dbReference type="CDD" id="cd03801">
    <property type="entry name" value="GT4_PimA-like"/>
    <property type="match status" value="1"/>
</dbReference>
<feature type="domain" description="Glycosyl transferase family 1" evidence="1">
    <location>
        <begin position="190"/>
        <end position="353"/>
    </location>
</feature>
<dbReference type="SUPFAM" id="SSF53756">
    <property type="entry name" value="UDP-Glycosyltransferase/glycogen phosphorylase"/>
    <property type="match status" value="1"/>
</dbReference>
<comment type="caution">
    <text evidence="3">The sequence shown here is derived from an EMBL/GenBank/DDBJ whole genome shotgun (WGS) entry which is preliminary data.</text>
</comment>
<evidence type="ECO:0000313" key="4">
    <source>
        <dbReference type="Proteomes" id="UP000093080"/>
    </source>
</evidence>
<organism evidence="3 4">
    <name type="scientific">Dissulfuribacter thermophilus</name>
    <dbReference type="NCBI Taxonomy" id="1156395"/>
    <lineage>
        <taxon>Bacteria</taxon>
        <taxon>Pseudomonadati</taxon>
        <taxon>Thermodesulfobacteriota</taxon>
        <taxon>Dissulfuribacteria</taxon>
        <taxon>Dissulfuribacterales</taxon>
        <taxon>Dissulfuribacteraceae</taxon>
        <taxon>Dissulfuribacter</taxon>
    </lineage>
</organism>
<dbReference type="InterPro" id="IPR028098">
    <property type="entry name" value="Glyco_trans_4-like_N"/>
</dbReference>
<dbReference type="Proteomes" id="UP000093080">
    <property type="component" value="Unassembled WGS sequence"/>
</dbReference>
<sequence>MKLTHHMASVPLHVLHIETGKNFYGGALQVLYLIRNLKGKGIKNTLIAPLGSEILKRAMDEGIKCSPTEFSGELDPRLLFRIIYLVKKIKKETRPIIHIHSRRGADLWGVLAGVITNTPYIITRRVDNPELGSLARLKYRRAEKVVAISRAIFNILKAYGIDEERLMLIPSAVDTSIYRPHCERNWFLKEFGIHPSQKTVGMVAQFIPRKGHSYVIEAIPNILRKAPNTKFIFFGQGPLEQEIKRLSQRHGVYDNCIFAGFRKDMHRIFPCLDCLVHPALMEGLGVSVLQAMACRVPVVATNTGGLSDIVEDKKTALLIKRSNMSKDIQDKLLILLNDQNADLKKSIVNNAFKKIHETFSIEKMVDAYVNLYKVVYS</sequence>
<dbReference type="Gene3D" id="3.40.50.2000">
    <property type="entry name" value="Glycogen Phosphorylase B"/>
    <property type="match status" value="2"/>
</dbReference>
<gene>
    <name evidence="3" type="ORF">DBT_1516</name>
</gene>
<dbReference type="PANTHER" id="PTHR12526">
    <property type="entry name" value="GLYCOSYLTRANSFERASE"/>
    <property type="match status" value="1"/>
</dbReference>
<name>A0A1B9F523_9BACT</name>
<accession>A0A1B9F523</accession>
<proteinExistence type="predicted"/>
<dbReference type="STRING" id="1156395.DBT_1516"/>
<reference evidence="3 4" key="1">
    <citation type="submission" date="2016-06" db="EMBL/GenBank/DDBJ databases">
        <title>Respiratory ammonification of nitrate coupled to the oxidation of elemental sulfur in deep-sea autotrophic thermophilic bacteria.</title>
        <authorList>
            <person name="Slobodkina G.B."/>
            <person name="Mardanov A.V."/>
            <person name="Ravin N.V."/>
            <person name="Frolova A.A."/>
            <person name="Viryasiv M.B."/>
            <person name="Chernyh N.A."/>
            <person name="Bonch-Osmolovskaya E.A."/>
            <person name="Slobodkin A.I."/>
        </authorList>
    </citation>
    <scope>NUCLEOTIDE SEQUENCE [LARGE SCALE GENOMIC DNA]</scope>
    <source>
        <strain evidence="3 4">S69</strain>
    </source>
</reference>
<dbReference type="PANTHER" id="PTHR12526:SF638">
    <property type="entry name" value="SPORE COAT PROTEIN SA"/>
    <property type="match status" value="1"/>
</dbReference>
<dbReference type="RefSeq" id="WP_083186697.1">
    <property type="nucleotide sequence ID" value="NZ_MAGO01000007.1"/>
</dbReference>
<dbReference type="EMBL" id="MAGO01000007">
    <property type="protein sequence ID" value="OCC15030.1"/>
    <property type="molecule type" value="Genomic_DNA"/>
</dbReference>
<evidence type="ECO:0000259" key="1">
    <source>
        <dbReference type="Pfam" id="PF00534"/>
    </source>
</evidence>
<dbReference type="AlphaFoldDB" id="A0A1B9F523"/>
<keyword evidence="3" id="KW-0808">Transferase</keyword>
<dbReference type="OrthoDB" id="9806653at2"/>
<dbReference type="InterPro" id="IPR001296">
    <property type="entry name" value="Glyco_trans_1"/>
</dbReference>
<protein>
    <submittedName>
        <fullName evidence="3">Glycosyltransferase</fullName>
    </submittedName>
</protein>